<reference evidence="3 4" key="1">
    <citation type="submission" date="2019-07" db="EMBL/GenBank/DDBJ databases">
        <title>Litoreibacter alkalisoli sp. nov., isolated from saline-alkaline soil.</title>
        <authorList>
            <person name="Wang S."/>
            <person name="Xu L."/>
            <person name="Xing Y.-T."/>
            <person name="Sun J.-Q."/>
        </authorList>
    </citation>
    <scope>NUCLEOTIDE SEQUENCE [LARGE SCALE GENOMIC DNA]</scope>
    <source>
        <strain evidence="3 4">LN3S51</strain>
        <plasmid evidence="3 4">unnamed2</plasmid>
    </source>
</reference>
<dbReference type="Pfam" id="PF13385">
    <property type="entry name" value="Laminin_G_3"/>
    <property type="match status" value="1"/>
</dbReference>
<dbReference type="Proteomes" id="UP000318483">
    <property type="component" value="Plasmid unnamed2"/>
</dbReference>
<evidence type="ECO:0000313" key="4">
    <source>
        <dbReference type="Proteomes" id="UP000318483"/>
    </source>
</evidence>
<dbReference type="InterPro" id="IPR012334">
    <property type="entry name" value="Pectin_lyas_fold"/>
</dbReference>
<evidence type="ECO:0000313" key="3">
    <source>
        <dbReference type="EMBL" id="QDY70963.1"/>
    </source>
</evidence>
<dbReference type="Pfam" id="PF18911">
    <property type="entry name" value="PKD_4"/>
    <property type="match status" value="1"/>
</dbReference>
<organism evidence="3 4">
    <name type="scientific">Qingshengfaniella alkalisoli</name>
    <dbReference type="NCBI Taxonomy" id="2599296"/>
    <lineage>
        <taxon>Bacteria</taxon>
        <taxon>Pseudomonadati</taxon>
        <taxon>Pseudomonadota</taxon>
        <taxon>Alphaproteobacteria</taxon>
        <taxon>Rhodobacterales</taxon>
        <taxon>Paracoccaceae</taxon>
        <taxon>Qingshengfaniella</taxon>
    </lineage>
</organism>
<dbReference type="SMART" id="SM00089">
    <property type="entry name" value="PKD"/>
    <property type="match status" value="1"/>
</dbReference>
<feature type="signal peptide" evidence="1">
    <location>
        <begin position="1"/>
        <end position="19"/>
    </location>
</feature>
<dbReference type="InterPro" id="IPR000601">
    <property type="entry name" value="PKD_dom"/>
</dbReference>
<dbReference type="SUPFAM" id="SSF49899">
    <property type="entry name" value="Concanavalin A-like lectins/glucanases"/>
    <property type="match status" value="1"/>
</dbReference>
<dbReference type="CDD" id="cd00146">
    <property type="entry name" value="PKD"/>
    <property type="match status" value="1"/>
</dbReference>
<dbReference type="InterPro" id="IPR011050">
    <property type="entry name" value="Pectin_lyase_fold/virulence"/>
</dbReference>
<geneLocation type="plasmid" evidence="3 4">
    <name>unnamed2</name>
</geneLocation>
<dbReference type="Gene3D" id="2.60.40.10">
    <property type="entry name" value="Immunoglobulins"/>
    <property type="match status" value="1"/>
</dbReference>
<dbReference type="Pfam" id="PF13229">
    <property type="entry name" value="Beta_helix"/>
    <property type="match status" value="1"/>
</dbReference>
<keyword evidence="4" id="KW-1185">Reference proteome</keyword>
<keyword evidence="1" id="KW-0732">Signal</keyword>
<name>A0A5B8IZI0_9RHOB</name>
<dbReference type="Gene3D" id="2.60.120.200">
    <property type="match status" value="1"/>
</dbReference>
<dbReference type="RefSeq" id="WP_146366379.1">
    <property type="nucleotide sequence ID" value="NZ_CP042263.1"/>
</dbReference>
<dbReference type="InterPro" id="IPR022409">
    <property type="entry name" value="PKD/Chitinase_dom"/>
</dbReference>
<dbReference type="Gene3D" id="2.160.20.10">
    <property type="entry name" value="Single-stranded right-handed beta-helix, Pectin lyase-like"/>
    <property type="match status" value="1"/>
</dbReference>
<dbReference type="SMART" id="SM00710">
    <property type="entry name" value="PbH1"/>
    <property type="match status" value="6"/>
</dbReference>
<dbReference type="SUPFAM" id="SSF51126">
    <property type="entry name" value="Pectin lyase-like"/>
    <property type="match status" value="1"/>
</dbReference>
<dbReference type="AlphaFoldDB" id="A0A5B8IZI0"/>
<feature type="chain" id="PRO_5023041904" evidence="1">
    <location>
        <begin position="20"/>
        <end position="774"/>
    </location>
</feature>
<proteinExistence type="predicted"/>
<feature type="domain" description="PKD" evidence="2">
    <location>
        <begin position="503"/>
        <end position="571"/>
    </location>
</feature>
<dbReference type="InterPro" id="IPR039448">
    <property type="entry name" value="Beta_helix"/>
</dbReference>
<gene>
    <name evidence="3" type="ORF">FPZ52_14810</name>
</gene>
<evidence type="ECO:0000256" key="1">
    <source>
        <dbReference type="SAM" id="SignalP"/>
    </source>
</evidence>
<keyword evidence="3" id="KW-0614">Plasmid</keyword>
<dbReference type="OrthoDB" id="3938151at2"/>
<accession>A0A5B8IZI0</accession>
<dbReference type="KEGG" id="lit:FPZ52_14810"/>
<evidence type="ECO:0000259" key="2">
    <source>
        <dbReference type="PROSITE" id="PS50093"/>
    </source>
</evidence>
<dbReference type="InterPro" id="IPR013783">
    <property type="entry name" value="Ig-like_fold"/>
</dbReference>
<protein>
    <submittedName>
        <fullName evidence="3">PKD domain-containing protein</fullName>
    </submittedName>
</protein>
<dbReference type="EMBL" id="CP042263">
    <property type="protein sequence ID" value="QDY70963.1"/>
    <property type="molecule type" value="Genomic_DNA"/>
</dbReference>
<dbReference type="InterPro" id="IPR006626">
    <property type="entry name" value="PbH1"/>
</dbReference>
<dbReference type="InterPro" id="IPR013320">
    <property type="entry name" value="ConA-like_dom_sf"/>
</dbReference>
<sequence>MPKLSALIYISLLSMFVGASSGPAQGHGALAFFEPSEAPLVFVRHMWSPWGHHGNPKTGSPVMQEYEAMTAELANNRAFPDTDQLIVNVAGPTAEVSAGLVSGSTELKAALASATGGETLFLAGGDYGDLNVSKDFSDVVTIRSADPADPAVFSGLDLRNTANLSIENVTFDYEYQIGDDLWESPFSVNGGHDIMFRGVQFLGDDAEGLNEESDGYPSGQGLLLSGTTGVTVEDSVLQGFWKAVRFVRSDDITFRGNEITDIRADGINLVQVQDVLIEDNHIHDFRLAPDSGDHRDMIQAWTLRTEAITENITIHGNYFDIGDGGRTQTIYFDQDARTPHLPFRNVTIEENVIVNAHTTGIKIGRTEGITVNANTLIQGAIAGAGVSTHAVNKPRITIHEDSTNVVLTNNAAYEVNGFQGQSDWTYGNNIEIQRENPNGSGYYGDNFVAALEDAKGAPANIQVLPGSMLDDSGAGASALAYDPAPGTLTAIVRSAAVESLNRIAFDASLTAGPMGAAEQAGATFVWDFGDGSTGAGVSPQHVYADPGRYTATVTVTSADGDVATAVTEVVIRSPDLLDFDTTTGELLSNLDGVRTELPAIPVTELEDGRHAIALGQDHIDLPRSALASLYGSSAFSMAMELRMPKGSPGHGEVLVLAKSLVLGVNEAGEIYVNMKFGDEKSWHGVSTGGARLVDGRWHDVVIGWDGASGLLEISVDGLLRGQGSIVGTLKEAERWNPTFGSPWGKAFEGEIRSLDIDANPLGWETAALEMAPND</sequence>
<dbReference type="SUPFAM" id="SSF49299">
    <property type="entry name" value="PKD domain"/>
    <property type="match status" value="1"/>
</dbReference>
<dbReference type="InterPro" id="IPR035986">
    <property type="entry name" value="PKD_dom_sf"/>
</dbReference>
<dbReference type="PROSITE" id="PS50093">
    <property type="entry name" value="PKD"/>
    <property type="match status" value="1"/>
</dbReference>